<proteinExistence type="inferred from homology"/>
<dbReference type="PANTHER" id="PTHR21483:SF18">
    <property type="entry name" value="RNA POLYMERASE II-ASSOCIATED PROTEIN 1"/>
    <property type="match status" value="1"/>
</dbReference>
<feature type="compositionally biased region" description="Polar residues" evidence="2">
    <location>
        <begin position="89"/>
        <end position="110"/>
    </location>
</feature>
<reference evidence="5 6" key="1">
    <citation type="submission" date="2024-06" db="EMBL/GenBank/DDBJ databases">
        <title>Complete genome of Phlyctema vagabunda strain 19-DSS-EL-015.</title>
        <authorList>
            <person name="Fiorenzani C."/>
        </authorList>
    </citation>
    <scope>NUCLEOTIDE SEQUENCE [LARGE SCALE GENOMIC DNA]</scope>
    <source>
        <strain evidence="5 6">19-DSS-EL-015</strain>
    </source>
</reference>
<feature type="domain" description="RPAP1 N-terminal" evidence="4">
    <location>
        <begin position="120"/>
        <end position="164"/>
    </location>
</feature>
<feature type="compositionally biased region" description="Polar residues" evidence="2">
    <location>
        <begin position="25"/>
        <end position="34"/>
    </location>
</feature>
<feature type="compositionally biased region" description="Basic and acidic residues" evidence="2">
    <location>
        <begin position="116"/>
        <end position="128"/>
    </location>
</feature>
<sequence>MDLRGQRFTIDLSEDEDETGSSSSILQTAGSTPSPAFIGDVIEKSTAPPTAPKLKSTSTGFPEHKKRTRISAFKSQRAGAKPISRADDAQTSGPSSASQSAGKTSISTDDGLSYEDTERQKIDAENKRRLASMTAEEIEEERRDLLAGLDPSLIEKFLKRANLDDGRGDTGIDPPATIIPAASKLGHDLGEVEAGMDKNKSTEPATAVCNIAADMSKEDKEGIPAPKPTGQPFATAKSVTFADDAEPGEPIGLQPASGAVSQSVEVTQPAVHFPNAPSAPELDPSDPSFLENLHSKYFPSLPADPSKLAWMAPIPSTGSIADQESPYYPANEALSASALRFDFRGGILPPRISRAMPISKGLHHHGEAPEAAGYTVPELARLARSAFPAQRCVAFQTLGRILYRLGKGVWGDQDSEITKGLWQCMEGGKVVQTLEEAANAEGGHQGSKVYAVEAVWLWQKGGGHVWKTT</sequence>
<dbReference type="InterPro" id="IPR013930">
    <property type="entry name" value="RPAP1_N"/>
</dbReference>
<accession>A0ABR4PSD7</accession>
<evidence type="ECO:0000313" key="5">
    <source>
        <dbReference type="EMBL" id="KAL3426227.1"/>
    </source>
</evidence>
<dbReference type="PANTHER" id="PTHR21483">
    <property type="entry name" value="RNA POLYMERASE II-ASSOCIATED PROTEIN 1"/>
    <property type="match status" value="1"/>
</dbReference>
<dbReference type="Pfam" id="PF08620">
    <property type="entry name" value="RPAP1_C"/>
    <property type="match status" value="1"/>
</dbReference>
<gene>
    <name evidence="5" type="ORF">PVAG01_03019</name>
</gene>
<dbReference type="EMBL" id="JBFCZG010000002">
    <property type="protein sequence ID" value="KAL3426227.1"/>
    <property type="molecule type" value="Genomic_DNA"/>
</dbReference>
<dbReference type="InterPro" id="IPR039913">
    <property type="entry name" value="RPAP1/Rba50"/>
</dbReference>
<evidence type="ECO:0000256" key="2">
    <source>
        <dbReference type="SAM" id="MobiDB-lite"/>
    </source>
</evidence>
<organism evidence="5 6">
    <name type="scientific">Phlyctema vagabunda</name>
    <dbReference type="NCBI Taxonomy" id="108571"/>
    <lineage>
        <taxon>Eukaryota</taxon>
        <taxon>Fungi</taxon>
        <taxon>Dikarya</taxon>
        <taxon>Ascomycota</taxon>
        <taxon>Pezizomycotina</taxon>
        <taxon>Leotiomycetes</taxon>
        <taxon>Helotiales</taxon>
        <taxon>Dermateaceae</taxon>
        <taxon>Phlyctema</taxon>
    </lineage>
</organism>
<dbReference type="InterPro" id="IPR013929">
    <property type="entry name" value="RPAP1_C"/>
</dbReference>
<comment type="similarity">
    <text evidence="1">Belongs to the RPAP1 family.</text>
</comment>
<protein>
    <submittedName>
        <fullName evidence="5">Transcription factor</fullName>
    </submittedName>
</protein>
<feature type="region of interest" description="Disordered" evidence="2">
    <location>
        <begin position="1"/>
        <end position="146"/>
    </location>
</feature>
<feature type="domain" description="RPAP1 C-terminal" evidence="3">
    <location>
        <begin position="339"/>
        <end position="405"/>
    </location>
</feature>
<evidence type="ECO:0000259" key="3">
    <source>
        <dbReference type="Pfam" id="PF08620"/>
    </source>
</evidence>
<evidence type="ECO:0000313" key="6">
    <source>
        <dbReference type="Proteomes" id="UP001629113"/>
    </source>
</evidence>
<name>A0ABR4PSD7_9HELO</name>
<dbReference type="Proteomes" id="UP001629113">
    <property type="component" value="Unassembled WGS sequence"/>
</dbReference>
<keyword evidence="6" id="KW-1185">Reference proteome</keyword>
<evidence type="ECO:0000259" key="4">
    <source>
        <dbReference type="Pfam" id="PF08621"/>
    </source>
</evidence>
<evidence type="ECO:0000256" key="1">
    <source>
        <dbReference type="ARBA" id="ARBA00009953"/>
    </source>
</evidence>
<dbReference type="Pfam" id="PF08621">
    <property type="entry name" value="RPAP1_N"/>
    <property type="match status" value="1"/>
</dbReference>
<comment type="caution">
    <text evidence="5">The sequence shown here is derived from an EMBL/GenBank/DDBJ whole genome shotgun (WGS) entry which is preliminary data.</text>
</comment>